<dbReference type="PANTHER" id="PTHR34836">
    <property type="entry name" value="OS06G0188250 PROTEIN"/>
    <property type="match status" value="1"/>
</dbReference>
<gene>
    <name evidence="3" type="ORF">SDJN03_16343</name>
</gene>
<keyword evidence="4" id="KW-1185">Reference proteome</keyword>
<evidence type="ECO:0000256" key="2">
    <source>
        <dbReference type="SAM" id="SignalP"/>
    </source>
</evidence>
<feature type="chain" id="PRO_5043372336" evidence="2">
    <location>
        <begin position="29"/>
        <end position="125"/>
    </location>
</feature>
<dbReference type="InterPro" id="IPR015683">
    <property type="entry name" value="Ionotropic_Glu_rcpt"/>
</dbReference>
<feature type="signal peptide" evidence="2">
    <location>
        <begin position="1"/>
        <end position="28"/>
    </location>
</feature>
<name>A0AAV6MVL5_9ROSI</name>
<evidence type="ECO:0000313" key="4">
    <source>
        <dbReference type="Proteomes" id="UP000685013"/>
    </source>
</evidence>
<keyword evidence="2" id="KW-0732">Signal</keyword>
<organism evidence="3 4">
    <name type="scientific">Cucurbita argyrosperma subsp. sororia</name>
    <dbReference type="NCBI Taxonomy" id="37648"/>
    <lineage>
        <taxon>Eukaryota</taxon>
        <taxon>Viridiplantae</taxon>
        <taxon>Streptophyta</taxon>
        <taxon>Embryophyta</taxon>
        <taxon>Tracheophyta</taxon>
        <taxon>Spermatophyta</taxon>
        <taxon>Magnoliopsida</taxon>
        <taxon>eudicotyledons</taxon>
        <taxon>Gunneridae</taxon>
        <taxon>Pentapetalae</taxon>
        <taxon>rosids</taxon>
        <taxon>fabids</taxon>
        <taxon>Cucurbitales</taxon>
        <taxon>Cucurbitaceae</taxon>
        <taxon>Cucurbiteae</taxon>
        <taxon>Cucurbita</taxon>
    </lineage>
</organism>
<proteinExistence type="predicted"/>
<dbReference type="PROSITE" id="PS51257">
    <property type="entry name" value="PROKAR_LIPOPROTEIN"/>
    <property type="match status" value="1"/>
</dbReference>
<reference evidence="3 4" key="1">
    <citation type="journal article" date="2021" name="Hortic Res">
        <title>The domestication of Cucurbita argyrosperma as revealed by the genome of its wild relative.</title>
        <authorList>
            <person name="Barrera-Redondo J."/>
            <person name="Sanchez-de la Vega G."/>
            <person name="Aguirre-Liguori J.A."/>
            <person name="Castellanos-Morales G."/>
            <person name="Gutierrez-Guerrero Y.T."/>
            <person name="Aguirre-Dugua X."/>
            <person name="Aguirre-Planter E."/>
            <person name="Tenaillon M.I."/>
            <person name="Lira-Saade R."/>
            <person name="Eguiarte L.E."/>
        </authorList>
    </citation>
    <scope>NUCLEOTIDE SEQUENCE [LARGE SCALE GENOMIC DNA]</scope>
    <source>
        <strain evidence="3">JBR-2021</strain>
    </source>
</reference>
<comment type="caution">
    <text evidence="3">The sequence shown here is derived from an EMBL/GenBank/DDBJ whole genome shotgun (WGS) entry which is preliminary data.</text>
</comment>
<feature type="non-terminal residue" evidence="3">
    <location>
        <position position="1"/>
    </location>
</feature>
<dbReference type="Proteomes" id="UP000685013">
    <property type="component" value="Chromosome 11"/>
</dbReference>
<evidence type="ECO:0000256" key="1">
    <source>
        <dbReference type="SAM" id="Phobius"/>
    </source>
</evidence>
<dbReference type="AlphaFoldDB" id="A0AAV6MVL5"/>
<evidence type="ECO:0000313" key="3">
    <source>
        <dbReference type="EMBL" id="KAG6587778.1"/>
    </source>
</evidence>
<dbReference type="EMBL" id="JAGKQH010000011">
    <property type="protein sequence ID" value="KAG6587778.1"/>
    <property type="molecule type" value="Genomic_DNA"/>
</dbReference>
<accession>A0AAV6MVL5</accession>
<dbReference type="PANTHER" id="PTHR34836:SF1">
    <property type="entry name" value="OS09G0428600 PROTEIN"/>
    <property type="match status" value="1"/>
</dbReference>
<feature type="transmembrane region" description="Helical" evidence="1">
    <location>
        <begin position="97"/>
        <end position="119"/>
    </location>
</feature>
<protein>
    <submittedName>
        <fullName evidence="3">Uncharacterized protein</fullName>
    </submittedName>
</protein>
<keyword evidence="1" id="KW-0812">Transmembrane</keyword>
<keyword evidence="1" id="KW-1133">Transmembrane helix</keyword>
<keyword evidence="1" id="KW-0472">Membrane</keyword>
<sequence>MEMKGMSKLKAPFWLIWGLLIWVGLSCGAKIDGEEEVMNENRTTVNLIHVGAVVDKLTPSIGGAAEKCIQMALTDFYAAHPHYRNRLVMKIRDSQDVVAATSAGEVFFALFGLLLLGLMNFERGS</sequence>